<protein>
    <submittedName>
        <fullName evidence="1">Uncharacterized protein</fullName>
    </submittedName>
</protein>
<dbReference type="EMBL" id="LAZR01006223">
    <property type="protein sequence ID" value="KKM93775.1"/>
    <property type="molecule type" value="Genomic_DNA"/>
</dbReference>
<sequence length="107" mass="12491">MESKDVTKNRLRSVAAMLYDIAAERDNDTPNTWRGMVSWKVQEFFMRTGKFPKKILAGKDTFIKILKDIQDASGGQVEPDLKSDTFMYQGIEVERYDKEDRAIYCLW</sequence>
<accession>A0A0F9NY70</accession>
<dbReference type="AlphaFoldDB" id="A0A0F9NY70"/>
<proteinExistence type="predicted"/>
<organism evidence="1">
    <name type="scientific">marine sediment metagenome</name>
    <dbReference type="NCBI Taxonomy" id="412755"/>
    <lineage>
        <taxon>unclassified sequences</taxon>
        <taxon>metagenomes</taxon>
        <taxon>ecological metagenomes</taxon>
    </lineage>
</organism>
<reference evidence="1" key="1">
    <citation type="journal article" date="2015" name="Nature">
        <title>Complex archaea that bridge the gap between prokaryotes and eukaryotes.</title>
        <authorList>
            <person name="Spang A."/>
            <person name="Saw J.H."/>
            <person name="Jorgensen S.L."/>
            <person name="Zaremba-Niedzwiedzka K."/>
            <person name="Martijn J."/>
            <person name="Lind A.E."/>
            <person name="van Eijk R."/>
            <person name="Schleper C."/>
            <person name="Guy L."/>
            <person name="Ettema T.J."/>
        </authorList>
    </citation>
    <scope>NUCLEOTIDE SEQUENCE</scope>
</reference>
<evidence type="ECO:0000313" key="1">
    <source>
        <dbReference type="EMBL" id="KKM93775.1"/>
    </source>
</evidence>
<comment type="caution">
    <text evidence="1">The sequence shown here is derived from an EMBL/GenBank/DDBJ whole genome shotgun (WGS) entry which is preliminary data.</text>
</comment>
<gene>
    <name evidence="1" type="ORF">LCGC14_1205050</name>
</gene>
<name>A0A0F9NY70_9ZZZZ</name>